<evidence type="ECO:0000256" key="1">
    <source>
        <dbReference type="SAM" id="Coils"/>
    </source>
</evidence>
<comment type="caution">
    <text evidence="3">The sequence shown here is derived from an EMBL/GenBank/DDBJ whole genome shotgun (WGS) entry which is preliminary data.</text>
</comment>
<feature type="compositionally biased region" description="Low complexity" evidence="2">
    <location>
        <begin position="111"/>
        <end position="123"/>
    </location>
</feature>
<organism evidence="3 4">
    <name type="scientific">Podila minutissima</name>
    <dbReference type="NCBI Taxonomy" id="64525"/>
    <lineage>
        <taxon>Eukaryota</taxon>
        <taxon>Fungi</taxon>
        <taxon>Fungi incertae sedis</taxon>
        <taxon>Mucoromycota</taxon>
        <taxon>Mortierellomycotina</taxon>
        <taxon>Mortierellomycetes</taxon>
        <taxon>Mortierellales</taxon>
        <taxon>Mortierellaceae</taxon>
        <taxon>Podila</taxon>
    </lineage>
</organism>
<feature type="region of interest" description="Disordered" evidence="2">
    <location>
        <begin position="1"/>
        <end position="68"/>
    </location>
</feature>
<accession>A0A9P5SKA8</accession>
<feature type="region of interest" description="Disordered" evidence="2">
    <location>
        <begin position="150"/>
        <end position="196"/>
    </location>
</feature>
<feature type="compositionally biased region" description="Polar residues" evidence="2">
    <location>
        <begin position="150"/>
        <end position="161"/>
    </location>
</feature>
<reference evidence="3" key="1">
    <citation type="journal article" date="2020" name="Fungal Divers.">
        <title>Resolving the Mortierellaceae phylogeny through synthesis of multi-gene phylogenetics and phylogenomics.</title>
        <authorList>
            <person name="Vandepol N."/>
            <person name="Liber J."/>
            <person name="Desiro A."/>
            <person name="Na H."/>
            <person name="Kennedy M."/>
            <person name="Barry K."/>
            <person name="Grigoriev I.V."/>
            <person name="Miller A.N."/>
            <person name="O'Donnell K."/>
            <person name="Stajich J.E."/>
            <person name="Bonito G."/>
        </authorList>
    </citation>
    <scope>NUCLEOTIDE SEQUENCE</scope>
    <source>
        <strain evidence="3">NVP1</strain>
    </source>
</reference>
<evidence type="ECO:0000313" key="3">
    <source>
        <dbReference type="EMBL" id="KAF9332071.1"/>
    </source>
</evidence>
<feature type="region of interest" description="Disordered" evidence="2">
    <location>
        <begin position="90"/>
        <end position="134"/>
    </location>
</feature>
<feature type="coiled-coil region" evidence="1">
    <location>
        <begin position="489"/>
        <end position="582"/>
    </location>
</feature>
<feature type="region of interest" description="Disordered" evidence="2">
    <location>
        <begin position="290"/>
        <end position="352"/>
    </location>
</feature>
<feature type="compositionally biased region" description="Low complexity" evidence="2">
    <location>
        <begin position="179"/>
        <end position="191"/>
    </location>
</feature>
<evidence type="ECO:0000256" key="2">
    <source>
        <dbReference type="SAM" id="MobiDB-lite"/>
    </source>
</evidence>
<dbReference type="AlphaFoldDB" id="A0A9P5SKA8"/>
<feature type="compositionally biased region" description="Low complexity" evidence="2">
    <location>
        <begin position="331"/>
        <end position="346"/>
    </location>
</feature>
<feature type="compositionally biased region" description="Polar residues" evidence="2">
    <location>
        <begin position="1"/>
        <end position="17"/>
    </location>
</feature>
<gene>
    <name evidence="3" type="ORF">BG006_005075</name>
</gene>
<feature type="region of interest" description="Disordered" evidence="2">
    <location>
        <begin position="667"/>
        <end position="704"/>
    </location>
</feature>
<keyword evidence="4" id="KW-1185">Reference proteome</keyword>
<feature type="coiled-coil region" evidence="1">
    <location>
        <begin position="372"/>
        <end position="438"/>
    </location>
</feature>
<evidence type="ECO:0000313" key="4">
    <source>
        <dbReference type="Proteomes" id="UP000696485"/>
    </source>
</evidence>
<keyword evidence="1" id="KW-0175">Coiled coil</keyword>
<sequence>MATMDQPISVSITTPCPSTSKSELSLSSLAASALEDTDSEQQDQQNKPSPYDKHPYTLSKDTDLGYASATGSTISLGAATKTVIQTTTTTTASHSVGTSPPISPHASKLQTSPSSPTPSASISHNEAKNSTSSEVDMMASLDEVLMRKSTPTSDYYSSTGGSDNGHDESDSASRDTSTEQHQQNQEQTLQPHLDKNHCRFSTADSEADMIDRERDFRAQHEENTPTLEQMGLDKLDELELRMLLQNAYEVIQEKERDLGMAAMMGQGLVESHTTLQAKYQHILTQLRQQRLHRPKQLTPPRTIILSPPPQVPGGDEDNNSGDENWVDFEPSRSSSHHLSSSYPNSPTTVGPFAHHVSVRRSTSHTGLMRSRSRQDIEKLATLEDLNQELQAKVDAVTKELKQGRRQAFKRHRKAELELKTVKDELERTTFKVVDLEEQNGRLIEASRMIRMRRILLKNQLPAPGSIPGSTMAAMAVEMQGDEMTIQEMLAEDNRIFEELRDRLQSLERKNVSLAHQKTEADKKTQELAQDLADMQKDHEDLLTNLCGFSDLQTAYDEQTAHVKELENNIQELQNQISTMSSRLSQMNSPLMSPSEPSSPMQGFWRRDDADFKALKTILHGSSPQTVALKSPGLRGQKKPRRTLLAELESEWFRDVSFFGPPRVVEQQQPQTIHMNHPPKSPKALKNKRHDSESESFSDDNGGRVKGWRERIEDMDEDEACESSSCIRKRRHHKFKYNGMTSDTDGGVESHGIDGDDSDVEQFHLYQQRKYRQAGLPIMSDSDCLSDCSDPSGHHDMHRRSSTPGCCCHMHDDYSGYTSYDDEHAEEESIMGWAHFEDYDASALGYDKYRDGSYIGRHNRRSIMGMIQGVFLMFRLLWRWCRFICILSTALGIAIYRGPDALLTDGQ</sequence>
<feature type="compositionally biased region" description="Basic and acidic residues" evidence="2">
    <location>
        <begin position="50"/>
        <end position="63"/>
    </location>
</feature>
<feature type="compositionally biased region" description="Acidic residues" evidence="2">
    <location>
        <begin position="314"/>
        <end position="326"/>
    </location>
</feature>
<name>A0A9P5SKA8_9FUNG</name>
<proteinExistence type="predicted"/>
<feature type="compositionally biased region" description="Basic and acidic residues" evidence="2">
    <location>
        <begin position="164"/>
        <end position="178"/>
    </location>
</feature>
<protein>
    <submittedName>
        <fullName evidence="3">Uncharacterized protein</fullName>
    </submittedName>
</protein>
<dbReference type="Proteomes" id="UP000696485">
    <property type="component" value="Unassembled WGS sequence"/>
</dbReference>
<feature type="compositionally biased region" description="Low complexity" evidence="2">
    <location>
        <begin position="18"/>
        <end position="34"/>
    </location>
</feature>
<dbReference type="EMBL" id="JAAAUY010000284">
    <property type="protein sequence ID" value="KAF9332071.1"/>
    <property type="molecule type" value="Genomic_DNA"/>
</dbReference>